<protein>
    <submittedName>
        <fullName evidence="10">DUF421 domain-containing protein</fullName>
    </submittedName>
</protein>
<dbReference type="InterPro" id="IPR023090">
    <property type="entry name" value="UPF0702_alpha/beta_dom_sf"/>
</dbReference>
<reference evidence="10 11" key="1">
    <citation type="submission" date="2021-01" db="EMBL/GenBank/DDBJ databases">
        <title>FDA dAtabase for Regulatory Grade micrObial Sequences (FDA-ARGOS): Supporting development and validation of Infectious Disease Dx tests.</title>
        <authorList>
            <person name="Nelson B."/>
            <person name="Plummer A."/>
            <person name="Tallon L."/>
            <person name="Sadzewicz L."/>
            <person name="Zhao X."/>
            <person name="Boylan J."/>
            <person name="Ott S."/>
            <person name="Bowen H."/>
            <person name="Vavikolanu K."/>
            <person name="Mehta A."/>
            <person name="Aluvathingal J."/>
            <person name="Nadendla S."/>
            <person name="Myers T."/>
            <person name="Yan Y."/>
            <person name="Sichtig H."/>
        </authorList>
    </citation>
    <scope>NUCLEOTIDE SEQUENCE [LARGE SCALE GENOMIC DNA]</scope>
    <source>
        <strain evidence="10 11">FDAARGOS_1161</strain>
    </source>
</reference>
<evidence type="ECO:0000256" key="7">
    <source>
        <dbReference type="SAM" id="Phobius"/>
    </source>
</evidence>
<dbReference type="InterPro" id="IPR048454">
    <property type="entry name" value="YetF_N"/>
</dbReference>
<evidence type="ECO:0000256" key="3">
    <source>
        <dbReference type="ARBA" id="ARBA00022475"/>
    </source>
</evidence>
<sequence>MDFFSSKDSLTVIQWSLRAIIGFFFLLCATKIMGQRSLSQLRLLDFIIALIIGNIIAHPLSDEKLGLKGSMTTVSILVTLYLICVYLSLKWDKFRTWLDPLPFPIIKNGQIIYKNLAKARIPMDVLLSELRKDKIDDIQKVALAIWEPDGKLSTFLHSQHQPLTPSDIQIKTKPFSLPNMIIKEGKINYTELHKRGKDEVWLKKNLELTYQASVSEILLATIDIDEKINVYLYT</sequence>
<evidence type="ECO:0000313" key="10">
    <source>
        <dbReference type="EMBL" id="QQT00484.1"/>
    </source>
</evidence>
<feature type="domain" description="YetF C-terminal" evidence="8">
    <location>
        <begin position="90"/>
        <end position="222"/>
    </location>
</feature>
<dbReference type="Pfam" id="PF04239">
    <property type="entry name" value="DUF421"/>
    <property type="match status" value="1"/>
</dbReference>
<proteinExistence type="inferred from homology"/>
<organism evidence="10 11">
    <name type="scientific">Peribacillus psychrosaccharolyticus</name>
    <name type="common">Bacillus psychrosaccharolyticus</name>
    <dbReference type="NCBI Taxonomy" id="1407"/>
    <lineage>
        <taxon>Bacteria</taxon>
        <taxon>Bacillati</taxon>
        <taxon>Bacillota</taxon>
        <taxon>Bacilli</taxon>
        <taxon>Bacillales</taxon>
        <taxon>Bacillaceae</taxon>
        <taxon>Peribacillus</taxon>
    </lineage>
</organism>
<dbReference type="Gene3D" id="3.30.240.20">
    <property type="entry name" value="bsu07140 like domains"/>
    <property type="match status" value="2"/>
</dbReference>
<dbReference type="InterPro" id="IPR007353">
    <property type="entry name" value="DUF421"/>
</dbReference>
<dbReference type="GO" id="GO:0005886">
    <property type="term" value="C:plasma membrane"/>
    <property type="evidence" value="ECO:0007669"/>
    <property type="project" value="UniProtKB-SubCell"/>
</dbReference>
<dbReference type="AlphaFoldDB" id="A0A974NMB6"/>
<name>A0A974NMB6_PERPY</name>
<keyword evidence="6 7" id="KW-0472">Membrane</keyword>
<evidence type="ECO:0000259" key="8">
    <source>
        <dbReference type="Pfam" id="PF04239"/>
    </source>
</evidence>
<dbReference type="Pfam" id="PF20730">
    <property type="entry name" value="YetF_N"/>
    <property type="match status" value="1"/>
</dbReference>
<dbReference type="EMBL" id="CP068053">
    <property type="protein sequence ID" value="QQT00484.1"/>
    <property type="molecule type" value="Genomic_DNA"/>
</dbReference>
<feature type="transmembrane region" description="Helical" evidence="7">
    <location>
        <begin position="41"/>
        <end position="60"/>
    </location>
</feature>
<dbReference type="KEGG" id="ppsr:I6J18_00570"/>
<evidence type="ECO:0000256" key="4">
    <source>
        <dbReference type="ARBA" id="ARBA00022692"/>
    </source>
</evidence>
<evidence type="ECO:0000256" key="2">
    <source>
        <dbReference type="ARBA" id="ARBA00006448"/>
    </source>
</evidence>
<dbReference type="RefSeq" id="WP_040375335.1">
    <property type="nucleotide sequence ID" value="NZ_CP068053.1"/>
</dbReference>
<keyword evidence="11" id="KW-1185">Reference proteome</keyword>
<keyword evidence="5 7" id="KW-1133">Transmembrane helix</keyword>
<evidence type="ECO:0000256" key="6">
    <source>
        <dbReference type="ARBA" id="ARBA00023136"/>
    </source>
</evidence>
<gene>
    <name evidence="10" type="ORF">I6J18_00570</name>
</gene>
<evidence type="ECO:0000313" key="11">
    <source>
        <dbReference type="Proteomes" id="UP000595254"/>
    </source>
</evidence>
<accession>A0A974NMB6</accession>
<comment type="subcellular location">
    <subcellularLocation>
        <location evidence="1">Cell membrane</location>
        <topology evidence="1">Multi-pass membrane protein</topology>
    </subcellularLocation>
</comment>
<keyword evidence="4 7" id="KW-0812">Transmembrane</keyword>
<keyword evidence="3" id="KW-1003">Cell membrane</keyword>
<dbReference type="Proteomes" id="UP000595254">
    <property type="component" value="Chromosome"/>
</dbReference>
<evidence type="ECO:0000259" key="9">
    <source>
        <dbReference type="Pfam" id="PF20730"/>
    </source>
</evidence>
<evidence type="ECO:0000256" key="5">
    <source>
        <dbReference type="ARBA" id="ARBA00022989"/>
    </source>
</evidence>
<feature type="transmembrane region" description="Helical" evidence="7">
    <location>
        <begin position="12"/>
        <end position="29"/>
    </location>
</feature>
<feature type="transmembrane region" description="Helical" evidence="7">
    <location>
        <begin position="72"/>
        <end position="89"/>
    </location>
</feature>
<comment type="similarity">
    <text evidence="2">Belongs to the UPF0702 family.</text>
</comment>
<evidence type="ECO:0000256" key="1">
    <source>
        <dbReference type="ARBA" id="ARBA00004651"/>
    </source>
</evidence>
<dbReference type="PANTHER" id="PTHR34582:SF5">
    <property type="entry name" value="UPF0702 TRANSMEMBRANE PROTEIN YETF"/>
    <property type="match status" value="1"/>
</dbReference>
<dbReference type="PANTHER" id="PTHR34582">
    <property type="entry name" value="UPF0702 TRANSMEMBRANE PROTEIN YCAP"/>
    <property type="match status" value="1"/>
</dbReference>
<feature type="domain" description="YetF-like N-terminal transmembrane" evidence="9">
    <location>
        <begin position="14"/>
        <end position="86"/>
    </location>
</feature>